<dbReference type="Proteomes" id="UP000008068">
    <property type="component" value="Unassembled WGS sequence"/>
</dbReference>
<organism evidence="3">
    <name type="scientific">Caenorhabditis brenneri</name>
    <name type="common">Nematode worm</name>
    <dbReference type="NCBI Taxonomy" id="135651"/>
    <lineage>
        <taxon>Eukaryota</taxon>
        <taxon>Metazoa</taxon>
        <taxon>Ecdysozoa</taxon>
        <taxon>Nematoda</taxon>
        <taxon>Chromadorea</taxon>
        <taxon>Rhabditida</taxon>
        <taxon>Rhabditina</taxon>
        <taxon>Rhabditomorpha</taxon>
        <taxon>Rhabditoidea</taxon>
        <taxon>Rhabditidae</taxon>
        <taxon>Peloderinae</taxon>
        <taxon>Caenorhabditis</taxon>
    </lineage>
</organism>
<feature type="chain" id="PRO_5003405463" evidence="1">
    <location>
        <begin position="23"/>
        <end position="132"/>
    </location>
</feature>
<protein>
    <submittedName>
        <fullName evidence="2">Uncharacterized protein</fullName>
    </submittedName>
</protein>
<evidence type="ECO:0000313" key="3">
    <source>
        <dbReference type="Proteomes" id="UP000008068"/>
    </source>
</evidence>
<feature type="signal peptide" evidence="1">
    <location>
        <begin position="1"/>
        <end position="22"/>
    </location>
</feature>
<accession>G0NNW9</accession>
<proteinExistence type="predicted"/>
<reference evidence="3" key="1">
    <citation type="submission" date="2011-07" db="EMBL/GenBank/DDBJ databases">
        <authorList>
            <consortium name="Caenorhabditis brenneri Sequencing and Analysis Consortium"/>
            <person name="Wilson R.K."/>
        </authorList>
    </citation>
    <scope>NUCLEOTIDE SEQUENCE [LARGE SCALE GENOMIC DNA]</scope>
    <source>
        <strain evidence="3">PB2801</strain>
    </source>
</reference>
<gene>
    <name evidence="2" type="ORF">CAEBREN_08346</name>
</gene>
<dbReference type="FunCoup" id="G0NNW9">
    <property type="interactions" value="231"/>
</dbReference>
<keyword evidence="1" id="KW-0732">Signal</keyword>
<name>G0NNW9_CAEBE</name>
<keyword evidence="3" id="KW-1185">Reference proteome</keyword>
<dbReference type="HOGENOM" id="CLU_2028765_0_0_1"/>
<dbReference type="AlphaFoldDB" id="G0NNW9"/>
<evidence type="ECO:0000256" key="1">
    <source>
        <dbReference type="SAM" id="SignalP"/>
    </source>
</evidence>
<dbReference type="EMBL" id="GL379917">
    <property type="protein sequence ID" value="EGT34997.1"/>
    <property type="molecule type" value="Genomic_DNA"/>
</dbReference>
<evidence type="ECO:0000313" key="2">
    <source>
        <dbReference type="EMBL" id="EGT34997.1"/>
    </source>
</evidence>
<dbReference type="InParanoid" id="G0NNW9"/>
<dbReference type="OrthoDB" id="10527541at2759"/>
<sequence length="132" mass="16034">MMKINFLIVFLLVLLCSSSGMAKMSREERYHMYGMHFEEDTQYEFLRYEQLKFEELGDYRLTELCEAAQQACYNYLRCNFECEELVSKWREDLDSWHPEQHSVNPCQWMELKCYDVSLTDLTNHLNDEFYGF</sequence>
<dbReference type="OMA" id="LVICEYG"/>
<dbReference type="eggNOG" id="ENOG502TJ8Y">
    <property type="taxonomic scope" value="Eukaryota"/>
</dbReference>